<dbReference type="AlphaFoldDB" id="A0A518GA73"/>
<evidence type="ECO:0000313" key="3">
    <source>
        <dbReference type="EMBL" id="QDV25496.1"/>
    </source>
</evidence>
<sequence length="531" mass="56371">MQLFNRGAPPGNDQEMNEEFFQALTEVFGRWDVWLIVIASAVYGIFVGAIPGLTATMAVALFVPIAYWMDPVAALAAIVTMVACAIFSGDLPTVLLRIPGTPASAAYADDAYAFSKRGESERVLGLALLCSAFGGIVGAVVMMLVGQQLARVASWFSVTEYFWLYLIGLTCAILVAHGPKSKALLSLLLGLFLSTIGLSAAHMEPRFTFGIPSLYQGISFIPAMIGLFGLSEVLLILSQGDARSLSSSDQSLPPQRRWAATIASAFHEFGDRFRHHKAGTARSSFLGILVGMLPGAGADIASWVSFAASRRAASSEDSMETETLHSIGDATTANNAALAGSWIPALVFGIPGDSITAIVIGVLMMKNVTPGPQIFNEQSSLVFSIYLIFLMANLVLIPVGFLAIRLSGKILSIPKAILFPLIIVFCITGSFALNGSSFDVITMLVMGLIGLLLTRRGFPLGPVVLGIILGGPLEERFVQSLTASEGSPMGLVSRPLSIALALVLVGLVVAIWQSSQRERQRNSEAGRPSAR</sequence>
<dbReference type="Proteomes" id="UP000318017">
    <property type="component" value="Chromosome"/>
</dbReference>
<feature type="domain" description="DUF112" evidence="2">
    <location>
        <begin position="35"/>
        <end position="465"/>
    </location>
</feature>
<reference evidence="3 4" key="1">
    <citation type="submission" date="2019-02" db="EMBL/GenBank/DDBJ databases">
        <title>Deep-cultivation of Planctomycetes and their phenomic and genomic characterization uncovers novel biology.</title>
        <authorList>
            <person name="Wiegand S."/>
            <person name="Jogler M."/>
            <person name="Boedeker C."/>
            <person name="Pinto D."/>
            <person name="Vollmers J."/>
            <person name="Rivas-Marin E."/>
            <person name="Kohn T."/>
            <person name="Peeters S.H."/>
            <person name="Heuer A."/>
            <person name="Rast P."/>
            <person name="Oberbeckmann S."/>
            <person name="Bunk B."/>
            <person name="Jeske O."/>
            <person name="Meyerdierks A."/>
            <person name="Storesund J.E."/>
            <person name="Kallscheuer N."/>
            <person name="Luecker S."/>
            <person name="Lage O.M."/>
            <person name="Pohl T."/>
            <person name="Merkel B.J."/>
            <person name="Hornburger P."/>
            <person name="Mueller R.-W."/>
            <person name="Bruemmer F."/>
            <person name="Labrenz M."/>
            <person name="Spormann A.M."/>
            <person name="Op den Camp H."/>
            <person name="Overmann J."/>
            <person name="Amann R."/>
            <person name="Jetten M.S.M."/>
            <person name="Mascher T."/>
            <person name="Medema M.H."/>
            <person name="Devos D.P."/>
            <person name="Kaster A.-K."/>
            <person name="Ovreas L."/>
            <person name="Rohde M."/>
            <person name="Galperin M.Y."/>
            <person name="Jogler C."/>
        </authorList>
    </citation>
    <scope>NUCLEOTIDE SEQUENCE [LARGE SCALE GENOMIC DNA]</scope>
    <source>
        <strain evidence="3 4">Q31a</strain>
    </source>
</reference>
<feature type="transmembrane region" description="Helical" evidence="1">
    <location>
        <begin position="491"/>
        <end position="512"/>
    </location>
</feature>
<name>A0A518GA73_9BACT</name>
<feature type="transmembrane region" description="Helical" evidence="1">
    <location>
        <begin position="123"/>
        <end position="146"/>
    </location>
</feature>
<dbReference type="PANTHER" id="PTHR35342">
    <property type="entry name" value="TRICARBOXYLIC TRANSPORT PROTEIN"/>
    <property type="match status" value="1"/>
</dbReference>
<organism evidence="3 4">
    <name type="scientific">Aureliella helgolandensis</name>
    <dbReference type="NCBI Taxonomy" id="2527968"/>
    <lineage>
        <taxon>Bacteria</taxon>
        <taxon>Pseudomonadati</taxon>
        <taxon>Planctomycetota</taxon>
        <taxon>Planctomycetia</taxon>
        <taxon>Pirellulales</taxon>
        <taxon>Pirellulaceae</taxon>
        <taxon>Aureliella</taxon>
    </lineage>
</organism>
<keyword evidence="1" id="KW-0812">Transmembrane</keyword>
<feature type="transmembrane region" description="Helical" evidence="1">
    <location>
        <begin position="342"/>
        <end position="364"/>
    </location>
</feature>
<accession>A0A518GA73</accession>
<feature type="transmembrane region" description="Helical" evidence="1">
    <location>
        <begin position="152"/>
        <end position="176"/>
    </location>
</feature>
<keyword evidence="4" id="KW-1185">Reference proteome</keyword>
<evidence type="ECO:0000313" key="4">
    <source>
        <dbReference type="Proteomes" id="UP000318017"/>
    </source>
</evidence>
<evidence type="ECO:0000256" key="1">
    <source>
        <dbReference type="SAM" id="Phobius"/>
    </source>
</evidence>
<feature type="transmembrane region" description="Helical" evidence="1">
    <location>
        <begin position="214"/>
        <end position="237"/>
    </location>
</feature>
<feature type="transmembrane region" description="Helical" evidence="1">
    <location>
        <begin position="385"/>
        <end position="404"/>
    </location>
</feature>
<evidence type="ECO:0000259" key="2">
    <source>
        <dbReference type="Pfam" id="PF01970"/>
    </source>
</evidence>
<dbReference type="InterPro" id="IPR002823">
    <property type="entry name" value="DUF112_TM"/>
</dbReference>
<proteinExistence type="predicted"/>
<gene>
    <name evidence="3" type="ORF">Q31a_38220</name>
</gene>
<dbReference type="PANTHER" id="PTHR35342:SF5">
    <property type="entry name" value="TRICARBOXYLIC TRANSPORT PROTEIN"/>
    <property type="match status" value="1"/>
</dbReference>
<feature type="transmembrane region" description="Helical" evidence="1">
    <location>
        <begin position="284"/>
        <end position="306"/>
    </location>
</feature>
<feature type="transmembrane region" description="Helical" evidence="1">
    <location>
        <begin position="183"/>
        <end position="202"/>
    </location>
</feature>
<dbReference type="KEGG" id="ahel:Q31a_38220"/>
<protein>
    <submittedName>
        <fullName evidence="3">Tripartite tricarboxylate transporter TctA family protein</fullName>
    </submittedName>
</protein>
<feature type="transmembrane region" description="Helical" evidence="1">
    <location>
        <begin position="445"/>
        <end position="471"/>
    </location>
</feature>
<feature type="transmembrane region" description="Helical" evidence="1">
    <location>
        <begin position="416"/>
        <end position="433"/>
    </location>
</feature>
<dbReference type="Pfam" id="PF01970">
    <property type="entry name" value="TctA"/>
    <property type="match status" value="1"/>
</dbReference>
<keyword evidence="1" id="KW-1133">Transmembrane helix</keyword>
<feature type="transmembrane region" description="Helical" evidence="1">
    <location>
        <begin position="65"/>
        <end position="87"/>
    </location>
</feature>
<feature type="transmembrane region" description="Helical" evidence="1">
    <location>
        <begin position="33"/>
        <end position="53"/>
    </location>
</feature>
<dbReference type="EMBL" id="CP036298">
    <property type="protein sequence ID" value="QDV25496.1"/>
    <property type="molecule type" value="Genomic_DNA"/>
</dbReference>
<keyword evidence="1" id="KW-0472">Membrane</keyword>